<feature type="region of interest" description="Disordered" evidence="1">
    <location>
        <begin position="141"/>
        <end position="161"/>
    </location>
</feature>
<dbReference type="RefSeq" id="WP_306876647.1">
    <property type="nucleotide sequence ID" value="NZ_JAUSSW010000001.1"/>
</dbReference>
<sequence>MRIISTLRKGAAAAVVGVLLSGCTTPAAPSRPMAAAEAAVSEIPGATFQADRARNGTTAYVNATLSVTDAFAGDPAALLDYSLAQLASQDEVDRGQFVRLTFDGPRQTPEKTKTLLVSLRINSEQYGGGSSLELANQDLDERYGTWPAPPPSLPPSLHSAR</sequence>
<dbReference type="PROSITE" id="PS51257">
    <property type="entry name" value="PROKAR_LIPOPROTEIN"/>
    <property type="match status" value="1"/>
</dbReference>
<protein>
    <recommendedName>
        <fullName evidence="5">Lipoprotein</fullName>
    </recommendedName>
</protein>
<accession>A0ABT9TGB3</accession>
<reference evidence="3 4" key="1">
    <citation type="submission" date="2023-07" db="EMBL/GenBank/DDBJ databases">
        <title>Sorghum-associated microbial communities from plants grown in Nebraska, USA.</title>
        <authorList>
            <person name="Schachtman D."/>
        </authorList>
    </citation>
    <scope>NUCLEOTIDE SEQUENCE [LARGE SCALE GENOMIC DNA]</scope>
    <source>
        <strain evidence="3 4">CC523</strain>
    </source>
</reference>
<dbReference type="EMBL" id="JAUSSW010000001">
    <property type="protein sequence ID" value="MDQ0100657.1"/>
    <property type="molecule type" value="Genomic_DNA"/>
</dbReference>
<keyword evidence="4" id="KW-1185">Reference proteome</keyword>
<dbReference type="Proteomes" id="UP001244563">
    <property type="component" value="Unassembled WGS sequence"/>
</dbReference>
<evidence type="ECO:0000256" key="1">
    <source>
        <dbReference type="SAM" id="MobiDB-lite"/>
    </source>
</evidence>
<organism evidence="3 4">
    <name type="scientific">Paenarthrobacter nicotinovorans</name>
    <name type="common">Arthrobacter nicotinovorans</name>
    <dbReference type="NCBI Taxonomy" id="29320"/>
    <lineage>
        <taxon>Bacteria</taxon>
        <taxon>Bacillati</taxon>
        <taxon>Actinomycetota</taxon>
        <taxon>Actinomycetes</taxon>
        <taxon>Micrococcales</taxon>
        <taxon>Micrococcaceae</taxon>
        <taxon>Paenarthrobacter</taxon>
    </lineage>
</organism>
<evidence type="ECO:0000313" key="3">
    <source>
        <dbReference type="EMBL" id="MDQ0100657.1"/>
    </source>
</evidence>
<comment type="caution">
    <text evidence="3">The sequence shown here is derived from an EMBL/GenBank/DDBJ whole genome shotgun (WGS) entry which is preliminary data.</text>
</comment>
<evidence type="ECO:0008006" key="5">
    <source>
        <dbReference type="Google" id="ProtNLM"/>
    </source>
</evidence>
<name>A0ABT9TGB3_PAENI</name>
<proteinExistence type="predicted"/>
<feature type="signal peptide" evidence="2">
    <location>
        <begin position="1"/>
        <end position="27"/>
    </location>
</feature>
<evidence type="ECO:0000313" key="4">
    <source>
        <dbReference type="Proteomes" id="UP001244563"/>
    </source>
</evidence>
<keyword evidence="2" id="KW-0732">Signal</keyword>
<gene>
    <name evidence="3" type="ORF">J2T10_000276</name>
</gene>
<feature type="chain" id="PRO_5045095018" description="Lipoprotein" evidence="2">
    <location>
        <begin position="28"/>
        <end position="161"/>
    </location>
</feature>
<evidence type="ECO:0000256" key="2">
    <source>
        <dbReference type="SAM" id="SignalP"/>
    </source>
</evidence>